<dbReference type="EMBL" id="PDCK01000045">
    <property type="protein sequence ID" value="PRQ17376.1"/>
    <property type="molecule type" value="Genomic_DNA"/>
</dbReference>
<evidence type="ECO:0000256" key="1">
    <source>
        <dbReference type="SAM" id="Phobius"/>
    </source>
</evidence>
<keyword evidence="3" id="KW-1185">Reference proteome</keyword>
<comment type="caution">
    <text evidence="2">The sequence shown here is derived from an EMBL/GenBank/DDBJ whole genome shotgun (WGS) entry which is preliminary data.</text>
</comment>
<dbReference type="AlphaFoldDB" id="A0A2P6P636"/>
<dbReference type="Proteomes" id="UP000238479">
    <property type="component" value="Chromosome 7"/>
</dbReference>
<sequence>MCFTMEDILMIVKVCTYLGLEMEAMYSDVPMLIPATESSIEGSEKVGLDSLKDAVRQMPSTICMEGLDDFDAAEEGTDHHQHMIACLPCSHTDIHVMHIAVNVLSSGSDDRITCVPCRSPIVEVDKDEPPKPLLRLHWPLLMMSAVGMLTATLIPRLLNWS</sequence>
<protein>
    <submittedName>
        <fullName evidence="2">Uncharacterized protein</fullName>
    </submittedName>
</protein>
<accession>A0A2P6P636</accession>
<name>A0A2P6P636_ROSCH</name>
<organism evidence="2 3">
    <name type="scientific">Rosa chinensis</name>
    <name type="common">China rose</name>
    <dbReference type="NCBI Taxonomy" id="74649"/>
    <lineage>
        <taxon>Eukaryota</taxon>
        <taxon>Viridiplantae</taxon>
        <taxon>Streptophyta</taxon>
        <taxon>Embryophyta</taxon>
        <taxon>Tracheophyta</taxon>
        <taxon>Spermatophyta</taxon>
        <taxon>Magnoliopsida</taxon>
        <taxon>eudicotyledons</taxon>
        <taxon>Gunneridae</taxon>
        <taxon>Pentapetalae</taxon>
        <taxon>rosids</taxon>
        <taxon>fabids</taxon>
        <taxon>Rosales</taxon>
        <taxon>Rosaceae</taxon>
        <taxon>Rosoideae</taxon>
        <taxon>Rosoideae incertae sedis</taxon>
        <taxon>Rosa</taxon>
    </lineage>
</organism>
<feature type="transmembrane region" description="Helical" evidence="1">
    <location>
        <begin position="136"/>
        <end position="158"/>
    </location>
</feature>
<dbReference type="Gramene" id="PRQ17376">
    <property type="protein sequence ID" value="PRQ17376"/>
    <property type="gene ID" value="RchiOBHm_Chr7g0194311"/>
</dbReference>
<reference evidence="2 3" key="1">
    <citation type="journal article" date="2018" name="Nat. Genet.">
        <title>The Rosa genome provides new insights in the design of modern roses.</title>
        <authorList>
            <person name="Bendahmane M."/>
        </authorList>
    </citation>
    <scope>NUCLEOTIDE SEQUENCE [LARGE SCALE GENOMIC DNA]</scope>
    <source>
        <strain evidence="3">cv. Old Blush</strain>
    </source>
</reference>
<keyword evidence="1" id="KW-1133">Transmembrane helix</keyword>
<gene>
    <name evidence="2" type="ORF">RchiOBHm_Chr7g0194311</name>
</gene>
<evidence type="ECO:0000313" key="2">
    <source>
        <dbReference type="EMBL" id="PRQ17376.1"/>
    </source>
</evidence>
<evidence type="ECO:0000313" key="3">
    <source>
        <dbReference type="Proteomes" id="UP000238479"/>
    </source>
</evidence>
<keyword evidence="1" id="KW-0812">Transmembrane</keyword>
<keyword evidence="1" id="KW-0472">Membrane</keyword>
<proteinExistence type="predicted"/>